<dbReference type="InterPro" id="IPR009003">
    <property type="entry name" value="Peptidase_S1_PA"/>
</dbReference>
<keyword evidence="4 13" id="KW-0645">Protease</keyword>
<evidence type="ECO:0000256" key="11">
    <source>
        <dbReference type="ARBA" id="ARBA00036320"/>
    </source>
</evidence>
<evidence type="ECO:0000256" key="3">
    <source>
        <dbReference type="ARBA" id="ARBA00022525"/>
    </source>
</evidence>
<evidence type="ECO:0000256" key="9">
    <source>
        <dbReference type="ARBA" id="ARBA00023145"/>
    </source>
</evidence>
<evidence type="ECO:0000256" key="13">
    <source>
        <dbReference type="RuleBase" id="RU363034"/>
    </source>
</evidence>
<evidence type="ECO:0000256" key="5">
    <source>
        <dbReference type="ARBA" id="ARBA00022729"/>
    </source>
</evidence>
<dbReference type="CDD" id="cd00190">
    <property type="entry name" value="Tryp_SPc"/>
    <property type="match status" value="1"/>
</dbReference>
<dbReference type="InterPro" id="IPR001314">
    <property type="entry name" value="Peptidase_S1A"/>
</dbReference>
<keyword evidence="8 13" id="KW-0720">Serine protease</keyword>
<keyword evidence="3" id="KW-0964">Secreted</keyword>
<evidence type="ECO:0000256" key="1">
    <source>
        <dbReference type="ARBA" id="ARBA00004239"/>
    </source>
</evidence>
<name>A0A6P4E769_DRORH</name>
<dbReference type="OrthoDB" id="10059102at2759"/>
<evidence type="ECO:0000259" key="14">
    <source>
        <dbReference type="PROSITE" id="PS50240"/>
    </source>
</evidence>
<dbReference type="Pfam" id="PF00089">
    <property type="entry name" value="Trypsin"/>
    <property type="match status" value="1"/>
</dbReference>
<dbReference type="RefSeq" id="XP_016973817.1">
    <property type="nucleotide sequence ID" value="XM_017118328.1"/>
</dbReference>
<dbReference type="GO" id="GO:0006508">
    <property type="term" value="P:proteolysis"/>
    <property type="evidence" value="ECO:0007669"/>
    <property type="project" value="UniProtKB-KW"/>
</dbReference>
<dbReference type="GO" id="GO:0005576">
    <property type="term" value="C:extracellular region"/>
    <property type="evidence" value="ECO:0007669"/>
    <property type="project" value="UniProtKB-SubCell"/>
</dbReference>
<dbReference type="FunFam" id="2.40.10.10:FF:000077">
    <property type="entry name" value="Predicted protein"/>
    <property type="match status" value="1"/>
</dbReference>
<dbReference type="EnsemblMetazoa" id="XM_017118328.1">
    <property type="protein sequence ID" value="XP_016973817.1"/>
    <property type="gene ID" value="LOC108040745"/>
</dbReference>
<evidence type="ECO:0000313" key="16">
    <source>
        <dbReference type="Proteomes" id="UP001652680"/>
    </source>
</evidence>
<dbReference type="InterPro" id="IPR033116">
    <property type="entry name" value="TRYPSIN_SER"/>
</dbReference>
<keyword evidence="9" id="KW-0865">Zymogen</keyword>
<comment type="similarity">
    <text evidence="2">Belongs to the peptidase S1 family.</text>
</comment>
<dbReference type="SMART" id="SM00020">
    <property type="entry name" value="Tryp_SPc"/>
    <property type="match status" value="1"/>
</dbReference>
<dbReference type="GO" id="GO:0004252">
    <property type="term" value="F:serine-type endopeptidase activity"/>
    <property type="evidence" value="ECO:0007669"/>
    <property type="project" value="UniProtKB-EC"/>
</dbReference>
<dbReference type="InterPro" id="IPR001254">
    <property type="entry name" value="Trypsin_dom"/>
</dbReference>
<keyword evidence="16" id="KW-1185">Reference proteome</keyword>
<accession>A0A6P4E769</accession>
<dbReference type="PROSITE" id="PS00135">
    <property type="entry name" value="TRYPSIN_SER"/>
    <property type="match status" value="1"/>
</dbReference>
<evidence type="ECO:0000256" key="7">
    <source>
        <dbReference type="ARBA" id="ARBA00022801"/>
    </source>
</evidence>
<evidence type="ECO:0000256" key="8">
    <source>
        <dbReference type="ARBA" id="ARBA00022825"/>
    </source>
</evidence>
<keyword evidence="6" id="KW-0222">Digestion</keyword>
<dbReference type="PANTHER" id="PTHR24276">
    <property type="entry name" value="POLYSERASE-RELATED"/>
    <property type="match status" value="1"/>
</dbReference>
<comment type="subcellular location">
    <subcellularLocation>
        <location evidence="1">Secreted</location>
        <location evidence="1">Extracellular space</location>
    </subcellularLocation>
</comment>
<evidence type="ECO:0000313" key="17">
    <source>
        <dbReference type="RefSeq" id="XP_016973817.1"/>
    </source>
</evidence>
<organism evidence="17">
    <name type="scientific">Drosophila rhopaloa</name>
    <name type="common">Fruit fly</name>
    <dbReference type="NCBI Taxonomy" id="1041015"/>
    <lineage>
        <taxon>Eukaryota</taxon>
        <taxon>Metazoa</taxon>
        <taxon>Ecdysozoa</taxon>
        <taxon>Arthropoda</taxon>
        <taxon>Hexapoda</taxon>
        <taxon>Insecta</taxon>
        <taxon>Pterygota</taxon>
        <taxon>Neoptera</taxon>
        <taxon>Endopterygota</taxon>
        <taxon>Diptera</taxon>
        <taxon>Brachycera</taxon>
        <taxon>Muscomorpha</taxon>
        <taxon>Ephydroidea</taxon>
        <taxon>Drosophilidae</taxon>
        <taxon>Drosophila</taxon>
        <taxon>Sophophora</taxon>
    </lineage>
</organism>
<dbReference type="EC" id="3.4.21.4" evidence="12"/>
<dbReference type="InterPro" id="IPR018114">
    <property type="entry name" value="TRYPSIN_HIS"/>
</dbReference>
<dbReference type="GO" id="GO:0007586">
    <property type="term" value="P:digestion"/>
    <property type="evidence" value="ECO:0007669"/>
    <property type="project" value="UniProtKB-KW"/>
</dbReference>
<dbReference type="PROSITE" id="PS50240">
    <property type="entry name" value="TRYPSIN_DOM"/>
    <property type="match status" value="1"/>
</dbReference>
<keyword evidence="10" id="KW-1015">Disulfide bond</keyword>
<evidence type="ECO:0000256" key="4">
    <source>
        <dbReference type="ARBA" id="ARBA00022670"/>
    </source>
</evidence>
<reference evidence="17" key="2">
    <citation type="submission" date="2025-04" db="UniProtKB">
        <authorList>
            <consortium name="RefSeq"/>
        </authorList>
    </citation>
    <scope>IDENTIFICATION</scope>
</reference>
<gene>
    <name evidence="17" type="primary">LOC108040745</name>
    <name evidence="15" type="synonym">108040745</name>
</gene>
<reference evidence="16" key="1">
    <citation type="journal article" date="2021" name="Elife">
        <title>Highly contiguous assemblies of 101 drosophilid genomes.</title>
        <authorList>
            <person name="Kim B.Y."/>
            <person name="Wang J.R."/>
            <person name="Miller D.E."/>
            <person name="Barmina O."/>
            <person name="Delaney E."/>
            <person name="Thompson A."/>
            <person name="Comeault A.A."/>
            <person name="Peede D."/>
            <person name="D'Agostino E.R."/>
            <person name="Pelaez J."/>
            <person name="Aguilar J.M."/>
            <person name="Haji D."/>
            <person name="Matsunaga T."/>
            <person name="Armstrong E.E."/>
            <person name="Zych M."/>
            <person name="Ogawa Y."/>
            <person name="Stamenkovic-Radak M."/>
            <person name="Jelic M."/>
            <person name="Veselinovic M.S."/>
            <person name="Tanaskovic M."/>
            <person name="Eric P."/>
            <person name="Gao J.J."/>
            <person name="Katoh T.K."/>
            <person name="Toda M.J."/>
            <person name="Watabe H."/>
            <person name="Watada M."/>
            <person name="Davis J.S."/>
            <person name="Moyle L.C."/>
            <person name="Manoli G."/>
            <person name="Bertolini E."/>
            <person name="Kostal V."/>
            <person name="Hawley R.S."/>
            <person name="Takahashi A."/>
            <person name="Jones C.D."/>
            <person name="Price D.K."/>
            <person name="Whiteman N."/>
            <person name="Kopp A."/>
            <person name="Matute D.R."/>
            <person name="Petrov D.A."/>
        </authorList>
    </citation>
    <scope>NUCLEOTIDE SEQUENCE [LARGE SCALE GENOMIC DNA]</scope>
</reference>
<protein>
    <recommendedName>
        <fullName evidence="12">trypsin</fullName>
        <ecNumber evidence="12">3.4.21.4</ecNumber>
    </recommendedName>
</protein>
<proteinExistence type="inferred from homology"/>
<dbReference type="PANTHER" id="PTHR24276:SF97">
    <property type="entry name" value="GH13245P2-RELATED"/>
    <property type="match status" value="1"/>
</dbReference>
<dbReference type="InterPro" id="IPR043504">
    <property type="entry name" value="Peptidase_S1_PA_chymotrypsin"/>
</dbReference>
<dbReference type="PRINTS" id="PR00722">
    <property type="entry name" value="CHYMOTRYPSIN"/>
</dbReference>
<feature type="domain" description="Peptidase S1" evidence="14">
    <location>
        <begin position="51"/>
        <end position="275"/>
    </location>
</feature>
<reference evidence="15" key="3">
    <citation type="submission" date="2025-05" db="UniProtKB">
        <authorList>
            <consortium name="EnsemblMetazoa"/>
        </authorList>
    </citation>
    <scope>IDENTIFICATION</scope>
</reference>
<evidence type="ECO:0000256" key="10">
    <source>
        <dbReference type="ARBA" id="ARBA00023157"/>
    </source>
</evidence>
<evidence type="ECO:0000256" key="12">
    <source>
        <dbReference type="ARBA" id="ARBA00038868"/>
    </source>
</evidence>
<evidence type="ECO:0000256" key="2">
    <source>
        <dbReference type="ARBA" id="ARBA00007664"/>
    </source>
</evidence>
<dbReference type="Gene3D" id="2.40.10.10">
    <property type="entry name" value="Trypsin-like serine proteases"/>
    <property type="match status" value="1"/>
</dbReference>
<keyword evidence="7 13" id="KW-0378">Hydrolase</keyword>
<comment type="catalytic activity">
    <reaction evidence="11">
        <text>Preferential cleavage: Arg-|-Xaa, Lys-|-Xaa.</text>
        <dbReference type="EC" id="3.4.21.4"/>
    </reaction>
</comment>
<evidence type="ECO:0000256" key="6">
    <source>
        <dbReference type="ARBA" id="ARBA00022757"/>
    </source>
</evidence>
<sequence>RRIGLHLQYKRSIIGVEVMARTILQLLLGAILLVNLSLAGTARRPRLDGRIVGGQVTSIKDIPYQVSLQRGYHFCGGSLIAQGWVLTAAHCTEGSAILISKVRIGSSRTSEGGQLVGIKRVHRHPKFDAYTIDFDFSLLELEEYSAANVTQAFVGLPEQDADIADGTPVLVSGWGNTQSNQESTAILRAVTVPKVSQTQCTEAYGNFGSITDRMICAGLPEGGKDACQGDSGGPLAADGILWGVVSWGYGCARPNYPGVYSRVAAVRDWIASTSNI</sequence>
<evidence type="ECO:0000313" key="15">
    <source>
        <dbReference type="EnsemblMetazoa" id="XP_016973817.1"/>
    </source>
</evidence>
<dbReference type="SUPFAM" id="SSF50494">
    <property type="entry name" value="Trypsin-like serine proteases"/>
    <property type="match status" value="1"/>
</dbReference>
<dbReference type="AlphaFoldDB" id="A0A6P4E769"/>
<keyword evidence="5" id="KW-0732">Signal</keyword>
<dbReference type="InterPro" id="IPR050430">
    <property type="entry name" value="Peptidase_S1"/>
</dbReference>
<dbReference type="GeneID" id="108040745"/>
<dbReference type="Proteomes" id="UP001652680">
    <property type="component" value="Unassembled WGS sequence"/>
</dbReference>
<dbReference type="PROSITE" id="PS00134">
    <property type="entry name" value="TRYPSIN_HIS"/>
    <property type="match status" value="1"/>
</dbReference>
<feature type="non-terminal residue" evidence="17">
    <location>
        <position position="1"/>
    </location>
</feature>